<organism evidence="2 3">
    <name type="scientific">Hesseltinella vesiculosa</name>
    <dbReference type="NCBI Taxonomy" id="101127"/>
    <lineage>
        <taxon>Eukaryota</taxon>
        <taxon>Fungi</taxon>
        <taxon>Fungi incertae sedis</taxon>
        <taxon>Mucoromycota</taxon>
        <taxon>Mucoromycotina</taxon>
        <taxon>Mucoromycetes</taxon>
        <taxon>Mucorales</taxon>
        <taxon>Cunninghamellaceae</taxon>
        <taxon>Hesseltinella</taxon>
    </lineage>
</organism>
<dbReference type="AlphaFoldDB" id="A0A1X2GE25"/>
<keyword evidence="3" id="KW-1185">Reference proteome</keyword>
<proteinExistence type="predicted"/>
<feature type="region of interest" description="Disordered" evidence="1">
    <location>
        <begin position="79"/>
        <end position="102"/>
    </location>
</feature>
<evidence type="ECO:0000256" key="1">
    <source>
        <dbReference type="SAM" id="MobiDB-lite"/>
    </source>
</evidence>
<accession>A0A1X2GE25</accession>
<protein>
    <submittedName>
        <fullName evidence="2">Uncharacterized protein</fullName>
    </submittedName>
</protein>
<sequence length="131" mass="14405">MQIVEVVCALENPSCERVGPPETCRDKASLFTYQPESCTDQGQIVLASISELNTSKFNIIIDSDANAASNRVTTTSYINNGRKLSTHDHSSHDTRRAQNASSLTRLSHSLQVQDSPHLFSTIVNDQPFQLG</sequence>
<name>A0A1X2GE25_9FUNG</name>
<comment type="caution">
    <text evidence="2">The sequence shown here is derived from an EMBL/GenBank/DDBJ whole genome shotgun (WGS) entry which is preliminary data.</text>
</comment>
<dbReference type="Proteomes" id="UP000242146">
    <property type="component" value="Unassembled WGS sequence"/>
</dbReference>
<dbReference type="EMBL" id="MCGT01000020">
    <property type="protein sequence ID" value="ORX51643.1"/>
    <property type="molecule type" value="Genomic_DNA"/>
</dbReference>
<evidence type="ECO:0000313" key="3">
    <source>
        <dbReference type="Proteomes" id="UP000242146"/>
    </source>
</evidence>
<evidence type="ECO:0000313" key="2">
    <source>
        <dbReference type="EMBL" id="ORX51643.1"/>
    </source>
</evidence>
<gene>
    <name evidence="2" type="ORF">DM01DRAFT_1081781</name>
</gene>
<reference evidence="2 3" key="1">
    <citation type="submission" date="2016-07" db="EMBL/GenBank/DDBJ databases">
        <title>Pervasive Adenine N6-methylation of Active Genes in Fungi.</title>
        <authorList>
            <consortium name="DOE Joint Genome Institute"/>
            <person name="Mondo S.J."/>
            <person name="Dannebaum R.O."/>
            <person name="Kuo R.C."/>
            <person name="Labutti K."/>
            <person name="Haridas S."/>
            <person name="Kuo A."/>
            <person name="Salamov A."/>
            <person name="Ahrendt S.R."/>
            <person name="Lipzen A."/>
            <person name="Sullivan W."/>
            <person name="Andreopoulos W.B."/>
            <person name="Clum A."/>
            <person name="Lindquist E."/>
            <person name="Daum C."/>
            <person name="Ramamoorthy G.K."/>
            <person name="Gryganskyi A."/>
            <person name="Culley D."/>
            <person name="Magnuson J.K."/>
            <person name="James T.Y."/>
            <person name="O'Malley M.A."/>
            <person name="Stajich J.E."/>
            <person name="Spatafora J.W."/>
            <person name="Visel A."/>
            <person name="Grigoriev I.V."/>
        </authorList>
    </citation>
    <scope>NUCLEOTIDE SEQUENCE [LARGE SCALE GENOMIC DNA]</scope>
    <source>
        <strain evidence="2 3">NRRL 3301</strain>
    </source>
</reference>
<feature type="compositionally biased region" description="Basic and acidic residues" evidence="1">
    <location>
        <begin position="85"/>
        <end position="96"/>
    </location>
</feature>